<reference evidence="4 5" key="1">
    <citation type="submission" date="2016-11" db="EMBL/GenBank/DDBJ databases">
        <authorList>
            <person name="Jaros S."/>
            <person name="Januszkiewicz K."/>
            <person name="Wedrychowicz H."/>
        </authorList>
    </citation>
    <scope>NUCLEOTIDE SEQUENCE [LARGE SCALE GENOMIC DNA]</scope>
    <source>
        <strain evidence="4 5">DSM 17918</strain>
    </source>
</reference>
<dbReference type="STRING" id="1121256.SAMN02746089_00575"/>
<dbReference type="Gene3D" id="3.60.20.30">
    <property type="entry name" value="(Glycosyl)asparaginase"/>
    <property type="match status" value="1"/>
</dbReference>
<dbReference type="PANTHER" id="PTHR10188">
    <property type="entry name" value="L-ASPARAGINASE"/>
    <property type="match status" value="1"/>
</dbReference>
<dbReference type="AlphaFoldDB" id="A0A1M4V4L8"/>
<organism evidence="4 5">
    <name type="scientific">Caldanaerobius fijiensis DSM 17918</name>
    <dbReference type="NCBI Taxonomy" id="1121256"/>
    <lineage>
        <taxon>Bacteria</taxon>
        <taxon>Bacillati</taxon>
        <taxon>Bacillota</taxon>
        <taxon>Clostridia</taxon>
        <taxon>Thermoanaerobacterales</taxon>
        <taxon>Thermoanaerobacteraceae</taxon>
        <taxon>Caldanaerobius</taxon>
    </lineage>
</organism>
<dbReference type="RefSeq" id="WP_073341607.1">
    <property type="nucleotide sequence ID" value="NZ_FQVH01000003.1"/>
</dbReference>
<evidence type="ECO:0000256" key="2">
    <source>
        <dbReference type="PIRSR" id="PIRSR600246-2"/>
    </source>
</evidence>
<accession>A0A1M4V4L8</accession>
<keyword evidence="4" id="KW-0378">Hydrolase</keyword>
<protein>
    <submittedName>
        <fullName evidence="4">Isoaspartyl peptidase or L-asparaginase, Ntn-hydrolase superfamily</fullName>
    </submittedName>
</protein>
<dbReference type="CDD" id="cd04513">
    <property type="entry name" value="Glycosylasparaginase"/>
    <property type="match status" value="1"/>
</dbReference>
<dbReference type="InterPro" id="IPR029055">
    <property type="entry name" value="Ntn_hydrolases_N"/>
</dbReference>
<evidence type="ECO:0000256" key="1">
    <source>
        <dbReference type="PIRSR" id="PIRSR600246-1"/>
    </source>
</evidence>
<dbReference type="OrthoDB" id="9780217at2"/>
<gene>
    <name evidence="4" type="ORF">SAMN02746089_00575</name>
</gene>
<dbReference type="SUPFAM" id="SSF56235">
    <property type="entry name" value="N-terminal nucleophile aminohydrolases (Ntn hydrolases)"/>
    <property type="match status" value="1"/>
</dbReference>
<dbReference type="InterPro" id="IPR000246">
    <property type="entry name" value="Peptidase_T2"/>
</dbReference>
<feature type="site" description="Cleavage; by autolysis" evidence="3">
    <location>
        <begin position="149"/>
        <end position="150"/>
    </location>
</feature>
<name>A0A1M4V4L8_9THEO</name>
<keyword evidence="5" id="KW-1185">Reference proteome</keyword>
<feature type="binding site" evidence="2">
    <location>
        <begin position="178"/>
        <end position="181"/>
    </location>
    <ligand>
        <name>substrate</name>
    </ligand>
</feature>
<dbReference type="EMBL" id="FQVH01000003">
    <property type="protein sequence ID" value="SHE63828.1"/>
    <property type="molecule type" value="Genomic_DNA"/>
</dbReference>
<evidence type="ECO:0000313" key="4">
    <source>
        <dbReference type="EMBL" id="SHE63828.1"/>
    </source>
</evidence>
<sequence>MSWAIIATWPFALKGVEKASDIIKESGNALDAVEVVAKAVEADPDVDSVGFGGLPNIAGEVELDAAIMDGKDLSIGAVAGIKGFMHPISIARKVMEKTPHNVLIGRGAEEFAARMGFKNAVLITDKTRKIWEERISEIEKGQSPYEGHDTVGIVALDPKGDMACGTSTSGLFLKYRGRVGDSPLVGSGFYVDNTAGGAAATGMGEDIMKGCTCFYAVELMRQGYSPKDAAEEAVRRIHKRLAETKEHVGDISIVCMDNKGNWGAATNRPEFEFVFASDEVAPAVYKVTRVSGI</sequence>
<dbReference type="GO" id="GO:0016811">
    <property type="term" value="F:hydrolase activity, acting on carbon-nitrogen (but not peptide) bonds, in linear amides"/>
    <property type="evidence" value="ECO:0007669"/>
    <property type="project" value="UniProtKB-ARBA"/>
</dbReference>
<proteinExistence type="predicted"/>
<dbReference type="PANTHER" id="PTHR10188:SF6">
    <property type="entry name" value="N(4)-(BETA-N-ACETYLGLUCOSAMINYL)-L-ASPARAGINASE"/>
    <property type="match status" value="1"/>
</dbReference>
<feature type="active site" description="Nucleophile" evidence="1">
    <location>
        <position position="150"/>
    </location>
</feature>
<evidence type="ECO:0000313" key="5">
    <source>
        <dbReference type="Proteomes" id="UP000184088"/>
    </source>
</evidence>
<dbReference type="FunFam" id="3.60.20.30:FF:000005">
    <property type="entry name" value="N(4)-(Beta-N-acetylglucosaminyl)-L-asparaginase"/>
    <property type="match status" value="1"/>
</dbReference>
<feature type="binding site" evidence="2">
    <location>
        <begin position="201"/>
        <end position="204"/>
    </location>
    <ligand>
        <name>substrate</name>
    </ligand>
</feature>
<dbReference type="Pfam" id="PF01112">
    <property type="entry name" value="Asparaginase_2"/>
    <property type="match status" value="1"/>
</dbReference>
<dbReference type="Proteomes" id="UP000184088">
    <property type="component" value="Unassembled WGS sequence"/>
</dbReference>
<dbReference type="GO" id="GO:0005737">
    <property type="term" value="C:cytoplasm"/>
    <property type="evidence" value="ECO:0007669"/>
    <property type="project" value="TreeGrafter"/>
</dbReference>
<evidence type="ECO:0000256" key="3">
    <source>
        <dbReference type="PIRSR" id="PIRSR600246-3"/>
    </source>
</evidence>